<keyword evidence="3" id="KW-1185">Reference proteome</keyword>
<comment type="caution">
    <text evidence="2">The sequence shown here is derived from an EMBL/GenBank/DDBJ whole genome shotgun (WGS) entry which is preliminary data.</text>
</comment>
<evidence type="ECO:0000313" key="2">
    <source>
        <dbReference type="EMBL" id="KAL3621512.1"/>
    </source>
</evidence>
<dbReference type="Proteomes" id="UP001632038">
    <property type="component" value="Unassembled WGS sequence"/>
</dbReference>
<evidence type="ECO:0000313" key="3">
    <source>
        <dbReference type="Proteomes" id="UP001632038"/>
    </source>
</evidence>
<gene>
    <name evidence="2" type="ORF">CASFOL_036424</name>
</gene>
<sequence>MDPLILPVLKVDSLFTVNEAEEQGDRFSVHAMAATGPPLIMQIGVRLLKGEVLGSTSLSWWAVVALVLGVAATFDLVEVSGIGGAIHQRRQRLTQCGVCTAAALTCVDGEFQLVSRAKAVVRSGKHSFDIPSTTMIEGKNGLLLG</sequence>
<name>A0ABD3BXZ7_9LAMI</name>
<feature type="transmembrane region" description="Helical" evidence="1">
    <location>
        <begin position="58"/>
        <end position="82"/>
    </location>
</feature>
<dbReference type="EMBL" id="JAVIJP010000066">
    <property type="protein sequence ID" value="KAL3621512.1"/>
    <property type="molecule type" value="Genomic_DNA"/>
</dbReference>
<evidence type="ECO:0000256" key="1">
    <source>
        <dbReference type="SAM" id="Phobius"/>
    </source>
</evidence>
<protein>
    <submittedName>
        <fullName evidence="2">Uncharacterized protein</fullName>
    </submittedName>
</protein>
<proteinExistence type="predicted"/>
<reference evidence="3" key="1">
    <citation type="journal article" date="2024" name="IScience">
        <title>Strigolactones Initiate the Formation of Haustorium-like Structures in Castilleja.</title>
        <authorList>
            <person name="Buerger M."/>
            <person name="Peterson D."/>
            <person name="Chory J."/>
        </authorList>
    </citation>
    <scope>NUCLEOTIDE SEQUENCE [LARGE SCALE GENOMIC DNA]</scope>
</reference>
<accession>A0ABD3BXZ7</accession>
<keyword evidence="1" id="KW-0812">Transmembrane</keyword>
<keyword evidence="1" id="KW-0472">Membrane</keyword>
<keyword evidence="1" id="KW-1133">Transmembrane helix</keyword>
<organism evidence="2 3">
    <name type="scientific">Castilleja foliolosa</name>
    <dbReference type="NCBI Taxonomy" id="1961234"/>
    <lineage>
        <taxon>Eukaryota</taxon>
        <taxon>Viridiplantae</taxon>
        <taxon>Streptophyta</taxon>
        <taxon>Embryophyta</taxon>
        <taxon>Tracheophyta</taxon>
        <taxon>Spermatophyta</taxon>
        <taxon>Magnoliopsida</taxon>
        <taxon>eudicotyledons</taxon>
        <taxon>Gunneridae</taxon>
        <taxon>Pentapetalae</taxon>
        <taxon>asterids</taxon>
        <taxon>lamiids</taxon>
        <taxon>Lamiales</taxon>
        <taxon>Orobanchaceae</taxon>
        <taxon>Pedicularideae</taxon>
        <taxon>Castillejinae</taxon>
        <taxon>Castilleja</taxon>
    </lineage>
</organism>
<dbReference type="AlphaFoldDB" id="A0ABD3BXZ7"/>